<dbReference type="PROSITE" id="PS00886">
    <property type="entry name" value="ILVD_EDD_1"/>
    <property type="match status" value="1"/>
</dbReference>
<evidence type="ECO:0000259" key="6">
    <source>
        <dbReference type="Pfam" id="PF00920"/>
    </source>
</evidence>
<evidence type="ECO:0000256" key="2">
    <source>
        <dbReference type="ARBA" id="ARBA00022714"/>
    </source>
</evidence>
<dbReference type="SUPFAM" id="SSF52016">
    <property type="entry name" value="LeuD/IlvD-like"/>
    <property type="match status" value="1"/>
</dbReference>
<evidence type="ECO:0000256" key="5">
    <source>
        <dbReference type="ARBA" id="ARBA00023304"/>
    </source>
</evidence>
<dbReference type="SUPFAM" id="SSF143975">
    <property type="entry name" value="IlvD/EDD N-terminal domain-like"/>
    <property type="match status" value="1"/>
</dbReference>
<dbReference type="Proteomes" id="UP000606870">
    <property type="component" value="Unassembled WGS sequence"/>
</dbReference>
<dbReference type="PROSITE" id="PS00887">
    <property type="entry name" value="ILVD_EDD_2"/>
    <property type="match status" value="1"/>
</dbReference>
<evidence type="ECO:0000313" key="8">
    <source>
        <dbReference type="EMBL" id="MBC3536256.1"/>
    </source>
</evidence>
<dbReference type="EMBL" id="JACOGK010000006">
    <property type="protein sequence ID" value="MBC3536256.1"/>
    <property type="molecule type" value="Genomic_DNA"/>
</dbReference>
<dbReference type="InterPro" id="IPR037237">
    <property type="entry name" value="IlvD/EDD_N"/>
</dbReference>
<keyword evidence="5" id="KW-0100">Branched-chain amino acid biosynthesis</keyword>
<dbReference type="Gene3D" id="3.50.30.80">
    <property type="entry name" value="IlvD/EDD C-terminal domain-like"/>
    <property type="match status" value="1"/>
</dbReference>
<gene>
    <name evidence="8" type="ORF">H8J70_03185</name>
</gene>
<sequence>MMDVQRSKATRKIWPQVDALKLAMNWSERDLDKMQILVDDVQGESHPGSYHLGTLAEQVSMGVLESGGKAARFHATDICDGWAEGHDGMNYVLLSREIIADMVEIHANVIPWDGMVLLSSCDKSVPAHLIAAARLDLPTVHVPGGSQHVGPDMTTAGLCGRLCAREKRGEPVEREMRNYKLSNCPTCGVCQFMGTASTMQCMSEALGLALPGTALMPAMFAETKHYARAAGDAVMNLARQGITASKIMTEDAFMNAIKVHAALGGSTNAFIHLPAAAHELGIELDPEIFDEVNRKIKHLVNVQPNGKYVGEMFWMAGGVPMVEWLIRDQLNLDVMTCTGKTLGENLETLREDGFFERCHGHLRNFGIRPEDVITPPEEATMYGSVAVMKGNIAPDGGVIKYSATVPEMHHHIGKALVFNSEEAAYDAVIKRQIPQNSIIVIRYEGPKGSGMPEMHMTTDAIVYDQTLNHSVALITDGRFSGASSGPCIGHISPEAVEGGPIALIENDDLIEIDIPNRKLNVIGTKGEKQTPEEVTAILAERKRNWKVPQLKPKSPVQRLYSKLAVSAMAGAYMDV</sequence>
<accession>A0ABR6VJ80</accession>
<dbReference type="PANTHER" id="PTHR43661">
    <property type="entry name" value="D-XYLONATE DEHYDRATASE"/>
    <property type="match status" value="1"/>
</dbReference>
<dbReference type="InterPro" id="IPR020558">
    <property type="entry name" value="DiOHA_6PGluconate_deHydtase_CS"/>
</dbReference>
<keyword evidence="5" id="KW-0028">Amino-acid biosynthesis</keyword>
<keyword evidence="4" id="KW-0456">Lyase</keyword>
<dbReference type="Pfam" id="PF24877">
    <property type="entry name" value="ILV_EDD_C"/>
    <property type="match status" value="1"/>
</dbReference>
<evidence type="ECO:0000313" key="9">
    <source>
        <dbReference type="Proteomes" id="UP000606870"/>
    </source>
</evidence>
<dbReference type="InterPro" id="IPR056740">
    <property type="entry name" value="ILV_EDD_C"/>
</dbReference>
<comment type="similarity">
    <text evidence="1">Belongs to the IlvD/Edd family.</text>
</comment>
<evidence type="ECO:0000256" key="3">
    <source>
        <dbReference type="ARBA" id="ARBA00023014"/>
    </source>
</evidence>
<dbReference type="InterPro" id="IPR042096">
    <property type="entry name" value="Dihydro-acid_dehy_C"/>
</dbReference>
<dbReference type="RefSeq" id="WP_186502415.1">
    <property type="nucleotide sequence ID" value="NZ_JACOGK010000006.1"/>
</dbReference>
<reference evidence="8 9" key="1">
    <citation type="submission" date="2020-08" db="EMBL/GenBank/DDBJ databases">
        <authorList>
            <person name="Liu C."/>
            <person name="Sun Q."/>
        </authorList>
    </citation>
    <scope>NUCLEOTIDE SEQUENCE [LARGE SCALE GENOMIC DNA]</scope>
    <source>
        <strain evidence="8 9">NSJ-59</strain>
    </source>
</reference>
<keyword evidence="3" id="KW-0411">Iron-sulfur</keyword>
<evidence type="ECO:0000256" key="4">
    <source>
        <dbReference type="ARBA" id="ARBA00023239"/>
    </source>
</evidence>
<organism evidence="8 9">
    <name type="scientific">Megasphaera hominis</name>
    <dbReference type="NCBI Taxonomy" id="159836"/>
    <lineage>
        <taxon>Bacteria</taxon>
        <taxon>Bacillati</taxon>
        <taxon>Bacillota</taxon>
        <taxon>Negativicutes</taxon>
        <taxon>Veillonellales</taxon>
        <taxon>Veillonellaceae</taxon>
        <taxon>Megasphaera</taxon>
    </lineage>
</organism>
<evidence type="ECO:0000259" key="7">
    <source>
        <dbReference type="Pfam" id="PF24877"/>
    </source>
</evidence>
<name>A0ABR6VJ80_9FIRM</name>
<keyword evidence="2" id="KW-0408">Iron</keyword>
<dbReference type="Pfam" id="PF00920">
    <property type="entry name" value="ILVD_EDD_N"/>
    <property type="match status" value="1"/>
</dbReference>
<proteinExistence type="inferred from homology"/>
<dbReference type="PANTHER" id="PTHR43661:SF3">
    <property type="entry name" value="D-XYLONATE DEHYDRATASE YAGF-RELATED"/>
    <property type="match status" value="1"/>
</dbReference>
<feature type="domain" description="Dihydroxy-acid/6-phosphogluconate dehydratase C-terminal" evidence="7">
    <location>
        <begin position="372"/>
        <end position="571"/>
    </location>
</feature>
<comment type="caution">
    <text evidence="8">The sequence shown here is derived from an EMBL/GenBank/DDBJ whole genome shotgun (WGS) entry which is preliminary data.</text>
</comment>
<keyword evidence="9" id="KW-1185">Reference proteome</keyword>
<keyword evidence="2" id="KW-0479">Metal-binding</keyword>
<feature type="domain" description="Dihydroxy-acid/6-phosphogluconate dehydratase N-terminal" evidence="6">
    <location>
        <begin position="34"/>
        <end position="345"/>
    </location>
</feature>
<protein>
    <submittedName>
        <fullName evidence="8">Dihydroxy-acid dehydratase</fullName>
    </submittedName>
</protein>
<dbReference type="InterPro" id="IPR000581">
    <property type="entry name" value="ILV_EDD_N"/>
</dbReference>
<evidence type="ECO:0000256" key="1">
    <source>
        <dbReference type="ARBA" id="ARBA00006486"/>
    </source>
</evidence>
<keyword evidence="2" id="KW-0001">2Fe-2S</keyword>